<gene>
    <name evidence="2" type="ORF">EHW89_03135</name>
</gene>
<feature type="transmembrane region" description="Helical" evidence="1">
    <location>
        <begin position="352"/>
        <end position="373"/>
    </location>
</feature>
<feature type="transmembrane region" description="Helical" evidence="1">
    <location>
        <begin position="204"/>
        <end position="223"/>
    </location>
</feature>
<evidence type="ECO:0000313" key="3">
    <source>
        <dbReference type="Proteomes" id="UP000272924"/>
    </source>
</evidence>
<dbReference type="RefSeq" id="WP_070815136.1">
    <property type="nucleotide sequence ID" value="NZ_CADEHI010000007.1"/>
</dbReference>
<dbReference type="AlphaFoldDB" id="A0A3Q9F2A9"/>
<feature type="transmembrane region" description="Helical" evidence="1">
    <location>
        <begin position="112"/>
        <end position="128"/>
    </location>
</feature>
<evidence type="ECO:0008006" key="4">
    <source>
        <dbReference type="Google" id="ProtNLM"/>
    </source>
</evidence>
<feature type="transmembrane region" description="Helical" evidence="1">
    <location>
        <begin position="266"/>
        <end position="286"/>
    </location>
</feature>
<organism evidence="2 3">
    <name type="scientific">Streptococcus periodonticum</name>
    <dbReference type="NCBI Taxonomy" id="2490633"/>
    <lineage>
        <taxon>Bacteria</taxon>
        <taxon>Bacillati</taxon>
        <taxon>Bacillota</taxon>
        <taxon>Bacilli</taxon>
        <taxon>Lactobacillales</taxon>
        <taxon>Streptococcaceae</taxon>
        <taxon>Streptococcus</taxon>
    </lineage>
</organism>
<name>A0A3Q9F2A9_9STRE</name>
<feature type="transmembrane region" description="Helical" evidence="1">
    <location>
        <begin position="328"/>
        <end position="345"/>
    </location>
</feature>
<feature type="transmembrane region" description="Helical" evidence="1">
    <location>
        <begin position="159"/>
        <end position="192"/>
    </location>
</feature>
<dbReference type="Proteomes" id="UP000272924">
    <property type="component" value="Chromosome"/>
</dbReference>
<evidence type="ECO:0000313" key="2">
    <source>
        <dbReference type="EMBL" id="AZQ41509.1"/>
    </source>
</evidence>
<feature type="transmembrane region" description="Helical" evidence="1">
    <location>
        <begin position="298"/>
        <end position="322"/>
    </location>
</feature>
<accession>A0A3Q9F2A9</accession>
<keyword evidence="1" id="KW-0812">Transmembrane</keyword>
<dbReference type="Pfam" id="PF14264">
    <property type="entry name" value="Glucos_trans_II"/>
    <property type="match status" value="1"/>
</dbReference>
<reference evidence="3" key="1">
    <citation type="submission" date="2018-12" db="EMBL/GenBank/DDBJ databases">
        <title>Genome sequencing of Streptococcus sp. KCOM 2412 (= ChDC F135).</title>
        <authorList>
            <person name="Kook J.-K."/>
            <person name="Park S.-N."/>
            <person name="Lim Y.K."/>
        </authorList>
    </citation>
    <scope>NUCLEOTIDE SEQUENCE [LARGE SCALE GENOMIC DNA]</scope>
    <source>
        <strain evidence="3">KCOM 2412</strain>
    </source>
</reference>
<dbReference type="KEGG" id="spei:EHW89_03135"/>
<dbReference type="EMBL" id="CP034543">
    <property type="protein sequence ID" value="AZQ41509.1"/>
    <property type="molecule type" value="Genomic_DNA"/>
</dbReference>
<protein>
    <recommendedName>
        <fullName evidence="4">Lipoprotein</fullName>
    </recommendedName>
</protein>
<keyword evidence="1" id="KW-0472">Membrane</keyword>
<keyword evidence="1" id="KW-1133">Transmembrane helix</keyword>
<evidence type="ECO:0000256" key="1">
    <source>
        <dbReference type="SAM" id="Phobius"/>
    </source>
</evidence>
<keyword evidence="3" id="KW-1185">Reference proteome</keyword>
<feature type="transmembrane region" description="Helical" evidence="1">
    <location>
        <begin position="83"/>
        <end position="105"/>
    </location>
</feature>
<dbReference type="InterPro" id="IPR025686">
    <property type="entry name" value="Glucos_trans_II"/>
</dbReference>
<proteinExistence type="predicted"/>
<sequence length="494" mass="57152">MIFRRYLSDFKNYIQLNKISAIFIFIIYLVVNMNIGLAEFPYIDDIGRQLQGYSGFSEHYSRYVSEYFAHFISGGWRLTDSGLTTHVISAFILALASLILVFVLFPKNKMSLTTAFVSTIIGINPWFLEPLSFRFDNPFMSLSILFSVTPFVFWDNKKLFATSSIIGIFLMCNSYQASSGIYIILTLTMLFLELIQGRRFREELFKVFISIVSYSIGIVLYRFQILIKPPIFADQAKIPSLLEIFKVFIMNAKGYLENIFLQSSTIWIILAALAIVLLIISIIRFAKTRLFSTLTYIIIWLILGSIFSYGTYLIFPVPYYLLRPRYEYGMGIFLAIILVVGLEFFKESKFLLGLKSFISGLLVFYFLSFSFVYTSSLKQQNEMFKLQSIMLGSSLNKYVNSYTNVIYVNRFLSNSPIFNNSSSVYPILNSLIMPNTNVSWDMTMRFNSITNLNVDFKLVDISTIDFTNGEYTQLEETKIYNIYLQNNKLFVIMK</sequence>
<feature type="transmembrane region" description="Helical" evidence="1">
    <location>
        <begin position="21"/>
        <end position="43"/>
    </location>
</feature>